<evidence type="ECO:0000313" key="11">
    <source>
        <dbReference type="EMBL" id="QQP56947.1"/>
    </source>
</evidence>
<dbReference type="GO" id="GO:0005794">
    <property type="term" value="C:Golgi apparatus"/>
    <property type="evidence" value="ECO:0007669"/>
    <property type="project" value="UniProtKB-ARBA"/>
</dbReference>
<evidence type="ECO:0000256" key="9">
    <source>
        <dbReference type="ARBA" id="ARBA00054927"/>
    </source>
</evidence>
<dbReference type="AlphaFoldDB" id="A0A7T8QVV1"/>
<dbReference type="InterPro" id="IPR000727">
    <property type="entry name" value="T_SNARE_dom"/>
</dbReference>
<protein>
    <submittedName>
        <fullName evidence="11">Syntaxin-8</fullName>
    </submittedName>
</protein>
<sequence length="226" mass="26157">MNEGDKWRIEYEAAEKLYANAQHILSVTPSSRKEVAIVSTLHRLNEAREKLSKKLSLLDVTPGERARREELLATLGDKARRLREMAKFKDREELFDEGSGGSNIKSFFDEPSSTSKLVERDHYQIMMEQDKGLDALHDVIRRQKDMAHAIGAEVNTQNELLEDIEDGIDRTRERLINTTQTARNITRNDGTCRYWMCCHCSFRCDHHFGIRAFLAIFVWVPCIENN</sequence>
<organism evidence="11 12">
    <name type="scientific">Caligus rogercresseyi</name>
    <name type="common">Sea louse</name>
    <dbReference type="NCBI Taxonomy" id="217165"/>
    <lineage>
        <taxon>Eukaryota</taxon>
        <taxon>Metazoa</taxon>
        <taxon>Ecdysozoa</taxon>
        <taxon>Arthropoda</taxon>
        <taxon>Crustacea</taxon>
        <taxon>Multicrustacea</taxon>
        <taxon>Hexanauplia</taxon>
        <taxon>Copepoda</taxon>
        <taxon>Siphonostomatoida</taxon>
        <taxon>Caligidae</taxon>
        <taxon>Caligus</taxon>
    </lineage>
</organism>
<dbReference type="GO" id="GO:0005773">
    <property type="term" value="C:vacuole"/>
    <property type="evidence" value="ECO:0007669"/>
    <property type="project" value="UniProtKB-SubCell"/>
</dbReference>
<accession>A0A7T8QVV1</accession>
<comment type="function">
    <text evidence="9">Essential for proper morphogenesis of the vacuole. May exist as structural reinforcement on the surface of the vacuolar membrane and be required for maintenance against rupture by osmotic pressure.</text>
</comment>
<keyword evidence="8" id="KW-0472">Membrane</keyword>
<evidence type="ECO:0000256" key="5">
    <source>
        <dbReference type="ARBA" id="ARBA00022692"/>
    </source>
</evidence>
<evidence type="ECO:0000256" key="4">
    <source>
        <dbReference type="ARBA" id="ARBA00022554"/>
    </source>
</evidence>
<gene>
    <name evidence="11" type="ORF">FKW44_001788</name>
</gene>
<name>A0A7T8QVV1_CALRO</name>
<dbReference type="SUPFAM" id="SSF58038">
    <property type="entry name" value="SNARE fusion complex"/>
    <property type="match status" value="1"/>
</dbReference>
<evidence type="ECO:0000259" key="10">
    <source>
        <dbReference type="PROSITE" id="PS50192"/>
    </source>
</evidence>
<dbReference type="PANTHER" id="PTHR12791">
    <property type="entry name" value="GOLGI SNARE BET1-RELATED"/>
    <property type="match status" value="1"/>
</dbReference>
<evidence type="ECO:0000256" key="6">
    <source>
        <dbReference type="ARBA" id="ARBA00022989"/>
    </source>
</evidence>
<dbReference type="PROSITE" id="PS50192">
    <property type="entry name" value="T_SNARE"/>
    <property type="match status" value="1"/>
</dbReference>
<dbReference type="GO" id="GO:0097576">
    <property type="term" value="P:vacuole fusion"/>
    <property type="evidence" value="ECO:0007669"/>
    <property type="project" value="UniProtKB-ARBA"/>
</dbReference>
<dbReference type="EMBL" id="CP045890">
    <property type="protein sequence ID" value="QQP56947.1"/>
    <property type="molecule type" value="Genomic_DNA"/>
</dbReference>
<dbReference type="Proteomes" id="UP000595437">
    <property type="component" value="Chromosome 1"/>
</dbReference>
<evidence type="ECO:0000256" key="1">
    <source>
        <dbReference type="ARBA" id="ARBA00004116"/>
    </source>
</evidence>
<dbReference type="OrthoDB" id="428895at2759"/>
<comment type="subcellular location">
    <subcellularLocation>
        <location evidence="2">Membrane</location>
        <topology evidence="2">Single-pass membrane protein</topology>
    </subcellularLocation>
    <subcellularLocation>
        <location evidence="1">Vacuole</location>
    </subcellularLocation>
</comment>
<evidence type="ECO:0000256" key="2">
    <source>
        <dbReference type="ARBA" id="ARBA00004167"/>
    </source>
</evidence>
<dbReference type="GO" id="GO:0007034">
    <property type="term" value="P:vacuolar transport"/>
    <property type="evidence" value="ECO:0007669"/>
    <property type="project" value="UniProtKB-ARBA"/>
</dbReference>
<reference evidence="12" key="1">
    <citation type="submission" date="2021-01" db="EMBL/GenBank/DDBJ databases">
        <title>Caligus Genome Assembly.</title>
        <authorList>
            <person name="Gallardo-Escarate C."/>
        </authorList>
    </citation>
    <scope>NUCLEOTIDE SEQUENCE [LARGE SCALE GENOMIC DNA]</scope>
</reference>
<keyword evidence="12" id="KW-1185">Reference proteome</keyword>
<dbReference type="SMART" id="SM00397">
    <property type="entry name" value="t_SNARE"/>
    <property type="match status" value="1"/>
</dbReference>
<dbReference type="Gene3D" id="1.20.5.110">
    <property type="match status" value="1"/>
</dbReference>
<evidence type="ECO:0000256" key="7">
    <source>
        <dbReference type="ARBA" id="ARBA00023054"/>
    </source>
</evidence>
<keyword evidence="4" id="KW-0926">Vacuole</keyword>
<dbReference type="InterPro" id="IPR041875">
    <property type="entry name" value="Syntaxin-8_SNARE"/>
</dbReference>
<keyword evidence="6" id="KW-1133">Transmembrane helix</keyword>
<dbReference type="FunFam" id="1.20.5.110:FF:000058">
    <property type="entry name" value="VAM7p Vacuolar SNARE protein"/>
    <property type="match status" value="1"/>
</dbReference>
<evidence type="ECO:0000256" key="8">
    <source>
        <dbReference type="ARBA" id="ARBA00023136"/>
    </source>
</evidence>
<feature type="domain" description="T-SNARE coiled-coil homology" evidence="10">
    <location>
        <begin position="123"/>
        <end position="185"/>
    </location>
</feature>
<proteinExistence type="predicted"/>
<keyword evidence="7" id="KW-0175">Coiled coil</keyword>
<dbReference type="GO" id="GO:0016192">
    <property type="term" value="P:vesicle-mediated transport"/>
    <property type="evidence" value="ECO:0007669"/>
    <property type="project" value="UniProtKB-ARBA"/>
</dbReference>
<evidence type="ECO:0000256" key="3">
    <source>
        <dbReference type="ARBA" id="ARBA00022448"/>
    </source>
</evidence>
<evidence type="ECO:0000313" key="12">
    <source>
        <dbReference type="Proteomes" id="UP000595437"/>
    </source>
</evidence>
<dbReference type="GO" id="GO:0016020">
    <property type="term" value="C:membrane"/>
    <property type="evidence" value="ECO:0007669"/>
    <property type="project" value="UniProtKB-SubCell"/>
</dbReference>
<keyword evidence="3" id="KW-0813">Transport</keyword>
<keyword evidence="5" id="KW-0812">Transmembrane</keyword>
<dbReference type="CDD" id="cd15852">
    <property type="entry name" value="SNARE_Syntaxin8"/>
    <property type="match status" value="1"/>
</dbReference>